<evidence type="ECO:0000313" key="2">
    <source>
        <dbReference type="Proteomes" id="UP001283361"/>
    </source>
</evidence>
<accession>A0AAE1DUR6</accession>
<name>A0AAE1DUR6_9GAST</name>
<protein>
    <submittedName>
        <fullName evidence="1">Uncharacterized protein</fullName>
    </submittedName>
</protein>
<comment type="caution">
    <text evidence="1">The sequence shown here is derived from an EMBL/GenBank/DDBJ whole genome shotgun (WGS) entry which is preliminary data.</text>
</comment>
<dbReference type="Proteomes" id="UP001283361">
    <property type="component" value="Unassembled WGS sequence"/>
</dbReference>
<proteinExistence type="predicted"/>
<gene>
    <name evidence="1" type="ORF">RRG08_063472</name>
</gene>
<organism evidence="1 2">
    <name type="scientific">Elysia crispata</name>
    <name type="common">lettuce slug</name>
    <dbReference type="NCBI Taxonomy" id="231223"/>
    <lineage>
        <taxon>Eukaryota</taxon>
        <taxon>Metazoa</taxon>
        <taxon>Spiralia</taxon>
        <taxon>Lophotrochozoa</taxon>
        <taxon>Mollusca</taxon>
        <taxon>Gastropoda</taxon>
        <taxon>Heterobranchia</taxon>
        <taxon>Euthyneura</taxon>
        <taxon>Panpulmonata</taxon>
        <taxon>Sacoglossa</taxon>
        <taxon>Placobranchoidea</taxon>
        <taxon>Plakobranchidae</taxon>
        <taxon>Elysia</taxon>
    </lineage>
</organism>
<sequence>MSLFTHPCPAQDMTGGKFYRYEPVYPPLSSPGHDWTYLVDSFTEVSLCAHPCLAQDMTGGKFYRGEPVCPPLSSPGNIWWIVLQSFTEVSLCAHPGPAQDMTCGKFYRYEPVYLPLSSSGHDWWKVLQRNFGYWKTSPDHTINSECLFKTDVAKSLTWVLLVLVYGLKRCEPRCCRISDLGVTGSLTWVLLVLVYGLKRCEPSEQTASVMSLFETLLSSNTEGWVMYFKVIALRLGLTRQRAPVFLQGSFLAKLRGSKSTKKVMSHTSWRIIALEYHAVLRCAIKPGPHNHNFMSAYSQTVVDILISKDLDLEHRVVLFLVESLPVPVLFAVYCLSVIRANQLLVLQVDWNFEDQTRPVNQLHGHVYMFLAIFYEELGTLRGSPVKKAIASFLAKHRTLSEIMRSGSERVRLGCVQDPNLSPTTYILTLCRFEKVRKKEEERCA</sequence>
<evidence type="ECO:0000313" key="1">
    <source>
        <dbReference type="EMBL" id="KAK3783811.1"/>
    </source>
</evidence>
<reference evidence="1" key="1">
    <citation type="journal article" date="2023" name="G3 (Bethesda)">
        <title>A reference genome for the long-term kleptoplast-retaining sea slug Elysia crispata morphotype clarki.</title>
        <authorList>
            <person name="Eastman K.E."/>
            <person name="Pendleton A.L."/>
            <person name="Shaikh M.A."/>
            <person name="Suttiyut T."/>
            <person name="Ogas R."/>
            <person name="Tomko P."/>
            <person name="Gavelis G."/>
            <person name="Widhalm J.R."/>
            <person name="Wisecaver J.H."/>
        </authorList>
    </citation>
    <scope>NUCLEOTIDE SEQUENCE</scope>
    <source>
        <strain evidence="1">ECLA1</strain>
    </source>
</reference>
<keyword evidence="2" id="KW-1185">Reference proteome</keyword>
<dbReference type="AlphaFoldDB" id="A0AAE1DUR6"/>
<dbReference type="EMBL" id="JAWDGP010002355">
    <property type="protein sequence ID" value="KAK3783811.1"/>
    <property type="molecule type" value="Genomic_DNA"/>
</dbReference>